<gene>
    <name evidence="1" type="ORF">CSKR_109496</name>
</gene>
<dbReference type="AlphaFoldDB" id="A0A419PGF3"/>
<sequence>MPNSEWRKQRGGQPLTWQKSMKEITKRLGAVGATRLPGWGPRDPHCAWLETLQDMAANRCSNKSPPRPSLFFFFTIRLSNKSCLYGSEASVLNTDVMLSMMMKPSSSFDIIIYHKRRRYAASTVSGHLPSTKLLICISLGWRRSDEIGSTKFAPNCHPLGSNPFSASRLPLSRLGHPNSIPTLVLPSGDMTAKHRKGVTAERLSHTVYPTRDPVVSHRCLKTLLCSLKR</sequence>
<organism evidence="1 2">
    <name type="scientific">Clonorchis sinensis</name>
    <name type="common">Chinese liver fluke</name>
    <dbReference type="NCBI Taxonomy" id="79923"/>
    <lineage>
        <taxon>Eukaryota</taxon>
        <taxon>Metazoa</taxon>
        <taxon>Spiralia</taxon>
        <taxon>Lophotrochozoa</taxon>
        <taxon>Platyhelminthes</taxon>
        <taxon>Trematoda</taxon>
        <taxon>Digenea</taxon>
        <taxon>Opisthorchiida</taxon>
        <taxon>Opisthorchiata</taxon>
        <taxon>Opisthorchiidae</taxon>
        <taxon>Clonorchis</taxon>
    </lineage>
</organism>
<comment type="caution">
    <text evidence="1">The sequence shown here is derived from an EMBL/GenBank/DDBJ whole genome shotgun (WGS) entry which is preliminary data.</text>
</comment>
<reference evidence="1 2" key="2">
    <citation type="journal article" date="2021" name="Genomics">
        <title>High-quality reference genome for Clonorchis sinensis.</title>
        <authorList>
            <person name="Young N.D."/>
            <person name="Stroehlein A.J."/>
            <person name="Kinkar L."/>
            <person name="Wang T."/>
            <person name="Sohn W.M."/>
            <person name="Chang B.C.H."/>
            <person name="Kaur P."/>
            <person name="Weisz D."/>
            <person name="Dudchenko O."/>
            <person name="Aiden E.L."/>
            <person name="Korhonen P.K."/>
            <person name="Gasser R.B."/>
        </authorList>
    </citation>
    <scope>NUCLEOTIDE SEQUENCE [LARGE SCALE GENOMIC DNA]</scope>
    <source>
        <strain evidence="1">Cs-k2</strain>
    </source>
</reference>
<dbReference type="Proteomes" id="UP000286415">
    <property type="component" value="Unassembled WGS sequence"/>
</dbReference>
<reference evidence="1 2" key="1">
    <citation type="journal article" date="2018" name="Biotechnol. Adv.">
        <title>Improved genomic resources and new bioinformatic workflow for the carcinogenic parasite Clonorchis sinensis: Biotechnological implications.</title>
        <authorList>
            <person name="Wang D."/>
            <person name="Korhonen P.K."/>
            <person name="Gasser R.B."/>
            <person name="Young N.D."/>
        </authorList>
    </citation>
    <scope>NUCLEOTIDE SEQUENCE [LARGE SCALE GENOMIC DNA]</scope>
    <source>
        <strain evidence="1">Cs-k2</strain>
    </source>
</reference>
<dbReference type="EMBL" id="NIRI02000056">
    <property type="protein sequence ID" value="KAG5442652.1"/>
    <property type="molecule type" value="Genomic_DNA"/>
</dbReference>
<accession>A0A419PGF3</accession>
<proteinExistence type="predicted"/>
<name>A0A419PGF3_CLOSI</name>
<protein>
    <submittedName>
        <fullName evidence="1">Uncharacterized protein</fullName>
    </submittedName>
</protein>
<dbReference type="InParanoid" id="A0A419PGF3"/>
<evidence type="ECO:0000313" key="1">
    <source>
        <dbReference type="EMBL" id="KAG5442652.1"/>
    </source>
</evidence>
<keyword evidence="2" id="KW-1185">Reference proteome</keyword>
<evidence type="ECO:0000313" key="2">
    <source>
        <dbReference type="Proteomes" id="UP000286415"/>
    </source>
</evidence>